<dbReference type="Proteomes" id="UP000236723">
    <property type="component" value="Unassembled WGS sequence"/>
</dbReference>
<evidence type="ECO:0000313" key="2">
    <source>
        <dbReference type="EMBL" id="SEG91405.1"/>
    </source>
</evidence>
<name>A0A1H6E3F0_9ACTN</name>
<proteinExistence type="predicted"/>
<dbReference type="InterPro" id="IPR028978">
    <property type="entry name" value="Chorismate_lyase_/UTRA_dom_sf"/>
</dbReference>
<feature type="domain" description="UbiC transcription regulator-associated" evidence="1">
    <location>
        <begin position="1"/>
        <end position="38"/>
    </location>
</feature>
<evidence type="ECO:0000259" key="1">
    <source>
        <dbReference type="Pfam" id="PF07702"/>
    </source>
</evidence>
<dbReference type="Gene3D" id="3.40.1410.10">
    <property type="entry name" value="Chorismate lyase-like"/>
    <property type="match status" value="1"/>
</dbReference>
<dbReference type="GO" id="GO:0003677">
    <property type="term" value="F:DNA binding"/>
    <property type="evidence" value="ECO:0007669"/>
    <property type="project" value="InterPro"/>
</dbReference>
<keyword evidence="3" id="KW-1185">Reference proteome</keyword>
<reference evidence="3" key="1">
    <citation type="submission" date="2016-10" db="EMBL/GenBank/DDBJ databases">
        <authorList>
            <person name="Varghese N."/>
            <person name="Submissions S."/>
        </authorList>
    </citation>
    <scope>NUCLEOTIDE SEQUENCE [LARGE SCALE GENOMIC DNA]</scope>
    <source>
        <strain evidence="3">DSM 43163</strain>
    </source>
</reference>
<dbReference type="AlphaFoldDB" id="A0A1H6E3F0"/>
<sequence>MPTPEEAETLHITAGVPVLTITRRMLSGDRPYEVCRDIVIPADRITLDYSSDL</sequence>
<dbReference type="InterPro" id="IPR011663">
    <property type="entry name" value="UTRA"/>
</dbReference>
<dbReference type="GO" id="GO:0006355">
    <property type="term" value="P:regulation of DNA-templated transcription"/>
    <property type="evidence" value="ECO:0007669"/>
    <property type="project" value="InterPro"/>
</dbReference>
<organism evidence="2 3">
    <name type="scientific">Thermomonospora echinospora</name>
    <dbReference type="NCBI Taxonomy" id="1992"/>
    <lineage>
        <taxon>Bacteria</taxon>
        <taxon>Bacillati</taxon>
        <taxon>Actinomycetota</taxon>
        <taxon>Actinomycetes</taxon>
        <taxon>Streptosporangiales</taxon>
        <taxon>Thermomonosporaceae</taxon>
        <taxon>Thermomonospora</taxon>
    </lineage>
</organism>
<dbReference type="EMBL" id="FNVO01000029">
    <property type="protein sequence ID" value="SEG91405.1"/>
    <property type="molecule type" value="Genomic_DNA"/>
</dbReference>
<accession>A0A1H6E3F0</accession>
<gene>
    <name evidence="2" type="ORF">SAMN04489712_1297</name>
</gene>
<evidence type="ECO:0000313" key="3">
    <source>
        <dbReference type="Proteomes" id="UP000236723"/>
    </source>
</evidence>
<dbReference type="OrthoDB" id="120836at2"/>
<dbReference type="Pfam" id="PF07702">
    <property type="entry name" value="UTRA"/>
    <property type="match status" value="1"/>
</dbReference>
<protein>
    <submittedName>
        <fullName evidence="2">UTRA domain-containing protein</fullName>
    </submittedName>
</protein>
<dbReference type="SUPFAM" id="SSF64288">
    <property type="entry name" value="Chorismate lyase-like"/>
    <property type="match status" value="1"/>
</dbReference>